<dbReference type="GO" id="GO:0015031">
    <property type="term" value="P:protein transport"/>
    <property type="evidence" value="ECO:0007669"/>
    <property type="project" value="InterPro"/>
</dbReference>
<dbReference type="GO" id="GO:0007264">
    <property type="term" value="P:small GTPase-mediated signal transduction"/>
    <property type="evidence" value="ECO:0007669"/>
    <property type="project" value="InterPro"/>
</dbReference>
<dbReference type="InterPro" id="IPR000806">
    <property type="entry name" value="RabGDI"/>
</dbReference>
<evidence type="ECO:0000256" key="1">
    <source>
        <dbReference type="ARBA" id="ARBA00005593"/>
    </source>
</evidence>
<gene>
    <name evidence="4" type="ORF">Lalb_Chr16g0382881</name>
</gene>
<dbReference type="OrthoDB" id="9446342at2759"/>
<protein>
    <recommendedName>
        <fullName evidence="3">Guanosine nucleotide diphosphate dissociation inhibitor</fullName>
    </recommendedName>
</protein>
<evidence type="ECO:0000313" key="4">
    <source>
        <dbReference type="EMBL" id="KAE9597082.1"/>
    </source>
</evidence>
<dbReference type="GO" id="GO:0005096">
    <property type="term" value="F:GTPase activator activity"/>
    <property type="evidence" value="ECO:0007669"/>
    <property type="project" value="UniProtKB-KW"/>
</dbReference>
<comment type="caution">
    <text evidence="4">The sequence shown here is derived from an EMBL/GenBank/DDBJ whole genome shotgun (WGS) entry which is preliminary data.</text>
</comment>
<accession>A0A6A4P5U4</accession>
<dbReference type="GO" id="GO:0016192">
    <property type="term" value="P:vesicle-mediated transport"/>
    <property type="evidence" value="ECO:0007669"/>
    <property type="project" value="TreeGrafter"/>
</dbReference>
<evidence type="ECO:0000313" key="5">
    <source>
        <dbReference type="Proteomes" id="UP000447434"/>
    </source>
</evidence>
<proteinExistence type="inferred from homology"/>
<evidence type="ECO:0000256" key="3">
    <source>
        <dbReference type="RuleBase" id="RU363124"/>
    </source>
</evidence>
<evidence type="ECO:0000256" key="2">
    <source>
        <dbReference type="ARBA" id="ARBA00022468"/>
    </source>
</evidence>
<dbReference type="PRINTS" id="PR00892">
    <property type="entry name" value="RABGDI"/>
</dbReference>
<reference evidence="5" key="1">
    <citation type="journal article" date="2020" name="Nat. Commun.">
        <title>Genome sequence of the cluster root forming white lupin.</title>
        <authorList>
            <person name="Hufnagel B."/>
            <person name="Marques A."/>
            <person name="Soriano A."/>
            <person name="Marques L."/>
            <person name="Divol F."/>
            <person name="Doumas P."/>
            <person name="Sallet E."/>
            <person name="Mancinotti D."/>
            <person name="Carrere S."/>
            <person name="Marande W."/>
            <person name="Arribat S."/>
            <person name="Keller J."/>
            <person name="Huneau C."/>
            <person name="Blein T."/>
            <person name="Aime D."/>
            <person name="Laguerre M."/>
            <person name="Taylor J."/>
            <person name="Schubert V."/>
            <person name="Nelson M."/>
            <person name="Geu-Flores F."/>
            <person name="Crespi M."/>
            <person name="Gallardo-Guerrero K."/>
            <person name="Delaux P.-M."/>
            <person name="Salse J."/>
            <person name="Berges H."/>
            <person name="Guyot R."/>
            <person name="Gouzy J."/>
            <person name="Peret B."/>
        </authorList>
    </citation>
    <scope>NUCLEOTIDE SEQUENCE [LARGE SCALE GENOMIC DNA]</scope>
    <source>
        <strain evidence="5">cv. Amiga</strain>
    </source>
</reference>
<dbReference type="InterPro" id="IPR018203">
    <property type="entry name" value="GDP_dissociation_inhibitor"/>
</dbReference>
<dbReference type="EMBL" id="WOCE01000016">
    <property type="protein sequence ID" value="KAE9597082.1"/>
    <property type="molecule type" value="Genomic_DNA"/>
</dbReference>
<dbReference type="GO" id="GO:0005093">
    <property type="term" value="F:Rab GDP-dissociation inhibitor activity"/>
    <property type="evidence" value="ECO:0007669"/>
    <property type="project" value="InterPro"/>
</dbReference>
<dbReference type="PRINTS" id="PR00891">
    <property type="entry name" value="RABGDIREP"/>
</dbReference>
<dbReference type="Gene3D" id="3.30.519.10">
    <property type="entry name" value="Guanine Nucleotide Dissociation Inhibitor, domain 2"/>
    <property type="match status" value="1"/>
</dbReference>
<keyword evidence="5" id="KW-1185">Reference proteome</keyword>
<dbReference type="Pfam" id="PF00996">
    <property type="entry name" value="GDI"/>
    <property type="match status" value="1"/>
</dbReference>
<dbReference type="AlphaFoldDB" id="A0A6A4P5U4"/>
<dbReference type="Gene3D" id="3.50.50.60">
    <property type="entry name" value="FAD/NAD(P)-binding domain"/>
    <property type="match status" value="1"/>
</dbReference>
<dbReference type="Proteomes" id="UP000447434">
    <property type="component" value="Chromosome 16"/>
</dbReference>
<dbReference type="PANTHER" id="PTHR11787:SF10">
    <property type="entry name" value="GUANOSINE NUCLEOTIDE DIPHOSPHATE DISSOCIATION INHIBITOR"/>
    <property type="match status" value="1"/>
</dbReference>
<sequence length="181" mass="20495">MDEEYDVIVLGTGLKECILSGLLSVDGLKVLHMDRNDYYGGASSSLNLTQLWKRFKGEDKPPENLGSSREFNVDMIPKFMMANGGLVRVLIHTDVTKYLNFKAVDGSFVYNKGKIYKVPATDVEALKSPLMGLFEKRRARKFFIYVQDYEANDPKSQEGLDLNQVTARKLISYVSTSFLFL</sequence>
<keyword evidence="2" id="KW-0343">GTPase activation</keyword>
<comment type="similarity">
    <text evidence="1 3">Belongs to the Rab GDI family.</text>
</comment>
<organism evidence="4 5">
    <name type="scientific">Lupinus albus</name>
    <name type="common">White lupine</name>
    <name type="synonym">Lupinus termis</name>
    <dbReference type="NCBI Taxonomy" id="3870"/>
    <lineage>
        <taxon>Eukaryota</taxon>
        <taxon>Viridiplantae</taxon>
        <taxon>Streptophyta</taxon>
        <taxon>Embryophyta</taxon>
        <taxon>Tracheophyta</taxon>
        <taxon>Spermatophyta</taxon>
        <taxon>Magnoliopsida</taxon>
        <taxon>eudicotyledons</taxon>
        <taxon>Gunneridae</taxon>
        <taxon>Pentapetalae</taxon>
        <taxon>rosids</taxon>
        <taxon>fabids</taxon>
        <taxon>Fabales</taxon>
        <taxon>Fabaceae</taxon>
        <taxon>Papilionoideae</taxon>
        <taxon>50 kb inversion clade</taxon>
        <taxon>genistoids sensu lato</taxon>
        <taxon>core genistoids</taxon>
        <taxon>Genisteae</taxon>
        <taxon>Lupinus</taxon>
    </lineage>
</organism>
<dbReference type="PANTHER" id="PTHR11787">
    <property type="entry name" value="RAB GDP-DISSOCIATION INHIBITOR"/>
    <property type="match status" value="1"/>
</dbReference>
<dbReference type="GO" id="GO:0005737">
    <property type="term" value="C:cytoplasm"/>
    <property type="evidence" value="ECO:0007669"/>
    <property type="project" value="TreeGrafter"/>
</dbReference>
<name>A0A6A4P5U4_LUPAL</name>
<dbReference type="SUPFAM" id="SSF51905">
    <property type="entry name" value="FAD/NAD(P)-binding domain"/>
    <property type="match status" value="1"/>
</dbReference>
<dbReference type="InterPro" id="IPR036188">
    <property type="entry name" value="FAD/NAD-bd_sf"/>
</dbReference>
<dbReference type="FunFam" id="3.50.50.60:FF:000158">
    <property type="entry name" value="Rab GDP dissociation inhibitor"/>
    <property type="match status" value="1"/>
</dbReference>